<feature type="compositionally biased region" description="Basic and acidic residues" evidence="2">
    <location>
        <begin position="388"/>
        <end position="399"/>
    </location>
</feature>
<dbReference type="KEGG" id="blac:94351830"/>
<feature type="compositionally biased region" description="Low complexity" evidence="2">
    <location>
        <begin position="189"/>
        <end position="209"/>
    </location>
</feature>
<evidence type="ECO:0000313" key="3">
    <source>
        <dbReference type="EMBL" id="TDH69446.1"/>
    </source>
</evidence>
<reference evidence="3 4" key="1">
    <citation type="journal article" date="2021" name="Genome Biol.">
        <title>AFLAP: assembly-free linkage analysis pipeline using k-mers from genome sequencing data.</title>
        <authorList>
            <person name="Fletcher K."/>
            <person name="Zhang L."/>
            <person name="Gil J."/>
            <person name="Han R."/>
            <person name="Cavanaugh K."/>
            <person name="Michelmore R."/>
        </authorList>
    </citation>
    <scope>NUCLEOTIDE SEQUENCE [LARGE SCALE GENOMIC DNA]</scope>
    <source>
        <strain evidence="3 4">SF5</strain>
    </source>
</reference>
<gene>
    <name evidence="3" type="ORF">CCR75_008104</name>
</gene>
<dbReference type="GeneID" id="94351830"/>
<dbReference type="OrthoDB" id="10681050at2759"/>
<feature type="coiled-coil region" evidence="1">
    <location>
        <begin position="330"/>
        <end position="359"/>
    </location>
</feature>
<keyword evidence="1" id="KW-0175">Coiled coil</keyword>
<accession>A0A976FN42</accession>
<proteinExistence type="predicted"/>
<evidence type="ECO:0000256" key="2">
    <source>
        <dbReference type="SAM" id="MobiDB-lite"/>
    </source>
</evidence>
<dbReference type="RefSeq" id="XP_067818945.1">
    <property type="nucleotide sequence ID" value="XM_067966159.1"/>
</dbReference>
<feature type="region of interest" description="Disordered" evidence="2">
    <location>
        <begin position="429"/>
        <end position="448"/>
    </location>
</feature>
<protein>
    <submittedName>
        <fullName evidence="3">Uncharacterized protein</fullName>
    </submittedName>
</protein>
<keyword evidence="4" id="KW-1185">Reference proteome</keyword>
<organism evidence="3 4">
    <name type="scientific">Bremia lactucae</name>
    <name type="common">Lettuce downy mildew</name>
    <dbReference type="NCBI Taxonomy" id="4779"/>
    <lineage>
        <taxon>Eukaryota</taxon>
        <taxon>Sar</taxon>
        <taxon>Stramenopiles</taxon>
        <taxon>Oomycota</taxon>
        <taxon>Peronosporomycetes</taxon>
        <taxon>Peronosporales</taxon>
        <taxon>Peronosporaceae</taxon>
        <taxon>Bremia</taxon>
    </lineage>
</organism>
<dbReference type="EMBL" id="SHOA02000005">
    <property type="protein sequence ID" value="TDH69446.1"/>
    <property type="molecule type" value="Genomic_DNA"/>
</dbReference>
<evidence type="ECO:0000256" key="1">
    <source>
        <dbReference type="SAM" id="Coils"/>
    </source>
</evidence>
<name>A0A976FN42_BRELC</name>
<feature type="region of interest" description="Disordered" evidence="2">
    <location>
        <begin position="189"/>
        <end position="229"/>
    </location>
</feature>
<comment type="caution">
    <text evidence="3">The sequence shown here is derived from an EMBL/GenBank/DDBJ whole genome shotgun (WGS) entry which is preliminary data.</text>
</comment>
<dbReference type="AlphaFoldDB" id="A0A976FN42"/>
<feature type="region of interest" description="Disordered" evidence="2">
    <location>
        <begin position="365"/>
        <end position="399"/>
    </location>
</feature>
<dbReference type="Proteomes" id="UP000294530">
    <property type="component" value="Unassembled WGS sequence"/>
</dbReference>
<sequence>MQRRGPRTARSHEGEHRLLYECARNKYRYRMDGSQREMKLTEDQTLMAWLGAKIFLSEPPKFLKEAHVGAERDEFIFTSASGSAHGCMRQAAPLPNVPGGREVRRGHRARPGNLLYGAPSWMLVAFPSRLVRVHPASSPSSVKGSGFSDRKRTLVLRETEALYTGVQSTGYDTLSHALLNSVHVLGMSSSEPAMSLSPSPSAPRSCASPCRLSDGNGGTPPAKQPPDPVQSMFELKTLLQGLQGQDPMASATSFTRDVMVEQIATPDLLVAEIVDAKRLKSLRESLAPEVKQRLLDEKAAKAHETAQRKVKVITRAAGKAAQLPNVEVRLKLAVAEHERQQAAKAKAQAKAQAKAAMNQQIRSLRYGQQRSSQRKPNKPTPSTPAKCAEQRERQHAEWRGRLHTRQTTKVPLRRTVQITARWTARVPARRTCRATDDRKQRRSGMSNINDDEELADTLMESVSGLNDTMRIEDLG</sequence>
<evidence type="ECO:0000313" key="4">
    <source>
        <dbReference type="Proteomes" id="UP000294530"/>
    </source>
</evidence>